<name>A0A2P5ATE0_PARAD</name>
<dbReference type="GO" id="GO:0009733">
    <property type="term" value="P:response to auxin"/>
    <property type="evidence" value="ECO:0007669"/>
    <property type="project" value="InterPro"/>
</dbReference>
<keyword evidence="3" id="KW-1185">Reference proteome</keyword>
<dbReference type="InterPro" id="IPR003676">
    <property type="entry name" value="SAUR_fam"/>
</dbReference>
<evidence type="ECO:0000256" key="1">
    <source>
        <dbReference type="ARBA" id="ARBA00006974"/>
    </source>
</evidence>
<evidence type="ECO:0000313" key="3">
    <source>
        <dbReference type="Proteomes" id="UP000237105"/>
    </source>
</evidence>
<organism evidence="2 3">
    <name type="scientific">Parasponia andersonii</name>
    <name type="common">Sponia andersonii</name>
    <dbReference type="NCBI Taxonomy" id="3476"/>
    <lineage>
        <taxon>Eukaryota</taxon>
        <taxon>Viridiplantae</taxon>
        <taxon>Streptophyta</taxon>
        <taxon>Embryophyta</taxon>
        <taxon>Tracheophyta</taxon>
        <taxon>Spermatophyta</taxon>
        <taxon>Magnoliopsida</taxon>
        <taxon>eudicotyledons</taxon>
        <taxon>Gunneridae</taxon>
        <taxon>Pentapetalae</taxon>
        <taxon>rosids</taxon>
        <taxon>fabids</taxon>
        <taxon>Rosales</taxon>
        <taxon>Cannabaceae</taxon>
        <taxon>Parasponia</taxon>
    </lineage>
</organism>
<proteinExistence type="inferred from homology"/>
<comment type="caution">
    <text evidence="2">The sequence shown here is derived from an EMBL/GenBank/DDBJ whole genome shotgun (WGS) entry which is preliminary data.</text>
</comment>
<evidence type="ECO:0000313" key="2">
    <source>
        <dbReference type="EMBL" id="PON39751.1"/>
    </source>
</evidence>
<dbReference type="AlphaFoldDB" id="A0A2P5ATE0"/>
<reference evidence="3" key="1">
    <citation type="submission" date="2016-06" db="EMBL/GenBank/DDBJ databases">
        <title>Parallel loss of symbiosis genes in relatives of nitrogen-fixing non-legume Parasponia.</title>
        <authorList>
            <person name="Van Velzen R."/>
            <person name="Holmer R."/>
            <person name="Bu F."/>
            <person name="Rutten L."/>
            <person name="Van Zeijl A."/>
            <person name="Liu W."/>
            <person name="Santuari L."/>
            <person name="Cao Q."/>
            <person name="Sharma T."/>
            <person name="Shen D."/>
            <person name="Roswanjaya Y."/>
            <person name="Wardhani T."/>
            <person name="Kalhor M.S."/>
            <person name="Jansen J."/>
            <person name="Van den Hoogen J."/>
            <person name="Gungor B."/>
            <person name="Hartog M."/>
            <person name="Hontelez J."/>
            <person name="Verver J."/>
            <person name="Yang W.-C."/>
            <person name="Schijlen E."/>
            <person name="Repin R."/>
            <person name="Schilthuizen M."/>
            <person name="Schranz E."/>
            <person name="Heidstra R."/>
            <person name="Miyata K."/>
            <person name="Fedorova E."/>
            <person name="Kohlen W."/>
            <person name="Bisseling T."/>
            <person name="Smit S."/>
            <person name="Geurts R."/>
        </authorList>
    </citation>
    <scope>NUCLEOTIDE SEQUENCE [LARGE SCALE GENOMIC DNA]</scope>
    <source>
        <strain evidence="3">cv. WU1-14</strain>
    </source>
</reference>
<comment type="similarity">
    <text evidence="1">Belongs to the ARG7 family.</text>
</comment>
<gene>
    <name evidence="2" type="ORF">PanWU01x14_302580</name>
</gene>
<dbReference type="PANTHER" id="PTHR31929">
    <property type="entry name" value="SAUR-LIKE AUXIN-RESPONSIVE PROTEIN FAMILY-RELATED"/>
    <property type="match status" value="1"/>
</dbReference>
<dbReference type="Proteomes" id="UP000237105">
    <property type="component" value="Unassembled WGS sequence"/>
</dbReference>
<sequence>MAIDFNVASLMPESDLRRALLPLTKLGNPNAIFVMRVNNLQNKRLAAYGKPFWSISHSHKQKTCLRYCNLLILGKANRIDVPKGILAVYVGENRMKRFVIPGSYLNQPSFQELLSQGEEEFGFDHPKGALNFSCREDAFIDLISHLNV</sequence>
<protein>
    <submittedName>
        <fullName evidence="2">Small auxin-up RNA</fullName>
    </submittedName>
</protein>
<dbReference type="EMBL" id="JXTB01000456">
    <property type="protein sequence ID" value="PON39751.1"/>
    <property type="molecule type" value="Genomic_DNA"/>
</dbReference>
<dbReference type="OrthoDB" id="625231at2759"/>
<accession>A0A2P5ATE0</accession>
<dbReference type="Pfam" id="PF02519">
    <property type="entry name" value="Auxin_inducible"/>
    <property type="match status" value="1"/>
</dbReference>
<dbReference type="STRING" id="3476.A0A2P5ATE0"/>